<dbReference type="InterPro" id="IPR031616">
    <property type="entry name" value="BsrE-like"/>
</dbReference>
<evidence type="ECO:0000313" key="3">
    <source>
        <dbReference type="Proteomes" id="UP001597493"/>
    </source>
</evidence>
<sequence>MEVKDALTLMIDFGALIIALLTLVVTLVLALNQNKKK</sequence>
<gene>
    <name evidence="2" type="ORF">ACFSW5_22115</name>
</gene>
<keyword evidence="1" id="KW-0812">Transmembrane</keyword>
<dbReference type="RefSeq" id="WP_379278094.1">
    <property type="nucleotide sequence ID" value="NZ_JBHUGT010000043.1"/>
</dbReference>
<dbReference type="Proteomes" id="UP001597493">
    <property type="component" value="Unassembled WGS sequence"/>
</dbReference>
<keyword evidence="3" id="KW-1185">Reference proteome</keyword>
<dbReference type="EMBL" id="JBHUMY010000036">
    <property type="protein sequence ID" value="MFD2662956.1"/>
    <property type="molecule type" value="Genomic_DNA"/>
</dbReference>
<evidence type="ECO:0000313" key="2">
    <source>
        <dbReference type="EMBL" id="MFD2662956.1"/>
    </source>
</evidence>
<dbReference type="Pfam" id="PF16935">
    <property type="entry name" value="Hol_Tox"/>
    <property type="match status" value="1"/>
</dbReference>
<evidence type="ECO:0000256" key="1">
    <source>
        <dbReference type="SAM" id="Phobius"/>
    </source>
</evidence>
<keyword evidence="1" id="KW-0472">Membrane</keyword>
<reference evidence="3" key="1">
    <citation type="journal article" date="2019" name="Int. J. Syst. Evol. Microbiol.">
        <title>The Global Catalogue of Microorganisms (GCM) 10K type strain sequencing project: providing services to taxonomists for standard genome sequencing and annotation.</title>
        <authorList>
            <consortium name="The Broad Institute Genomics Platform"/>
            <consortium name="The Broad Institute Genome Sequencing Center for Infectious Disease"/>
            <person name="Wu L."/>
            <person name="Ma J."/>
        </authorList>
    </citation>
    <scope>NUCLEOTIDE SEQUENCE [LARGE SCALE GENOMIC DNA]</scope>
    <source>
        <strain evidence="3">TISTR 1827</strain>
    </source>
</reference>
<name>A0ABW5R3C8_9BACL</name>
<accession>A0ABW5R3C8</accession>
<feature type="transmembrane region" description="Helical" evidence="1">
    <location>
        <begin position="6"/>
        <end position="31"/>
    </location>
</feature>
<comment type="caution">
    <text evidence="2">The sequence shown here is derived from an EMBL/GenBank/DDBJ whole genome shotgun (WGS) entry which is preliminary data.</text>
</comment>
<proteinExistence type="predicted"/>
<protein>
    <submittedName>
        <fullName evidence="2">Holin-like toxin</fullName>
    </submittedName>
</protein>
<organism evidence="2 3">
    <name type="scientific">Paenibacillus thailandensis</name>
    <dbReference type="NCBI Taxonomy" id="393250"/>
    <lineage>
        <taxon>Bacteria</taxon>
        <taxon>Bacillati</taxon>
        <taxon>Bacillota</taxon>
        <taxon>Bacilli</taxon>
        <taxon>Bacillales</taxon>
        <taxon>Paenibacillaceae</taxon>
        <taxon>Paenibacillus</taxon>
    </lineage>
</organism>
<keyword evidence="1" id="KW-1133">Transmembrane helix</keyword>